<keyword evidence="2" id="KW-0680">Restriction system</keyword>
<comment type="similarity">
    <text evidence="1">Belongs to the type-I restriction system S methylase family.</text>
</comment>
<dbReference type="Gene3D" id="3.90.220.20">
    <property type="entry name" value="DNA methylase specificity domains"/>
    <property type="match status" value="2"/>
</dbReference>
<dbReference type="EMBL" id="AP025285">
    <property type="protein sequence ID" value="BDC90477.1"/>
    <property type="molecule type" value="Genomic_DNA"/>
</dbReference>
<name>A0AAU9CE65_9ACTN</name>
<dbReference type="InterPro" id="IPR044946">
    <property type="entry name" value="Restrct_endonuc_typeI_TRD_sf"/>
</dbReference>
<dbReference type="RefSeq" id="WP_265592002.1">
    <property type="nucleotide sequence ID" value="NZ_AP025285.1"/>
</dbReference>
<dbReference type="SUPFAM" id="SSF116734">
    <property type="entry name" value="DNA methylase specificity domain"/>
    <property type="match status" value="2"/>
</dbReference>
<dbReference type="AlphaFoldDB" id="A0AAU9CE65"/>
<keyword evidence="5" id="KW-0378">Hydrolase</keyword>
<keyword evidence="3" id="KW-0238">DNA-binding</keyword>
<dbReference type="Pfam" id="PF01420">
    <property type="entry name" value="Methylase_S"/>
    <property type="match status" value="2"/>
</dbReference>
<dbReference type="PANTHER" id="PTHR30408:SF12">
    <property type="entry name" value="TYPE I RESTRICTION ENZYME MJAVIII SPECIFICITY SUBUNIT"/>
    <property type="match status" value="1"/>
</dbReference>
<evidence type="ECO:0000259" key="4">
    <source>
        <dbReference type="Pfam" id="PF01420"/>
    </source>
</evidence>
<dbReference type="GO" id="GO:0009307">
    <property type="term" value="P:DNA restriction-modification system"/>
    <property type="evidence" value="ECO:0007669"/>
    <property type="project" value="UniProtKB-KW"/>
</dbReference>
<keyword evidence="5" id="KW-0540">Nuclease</keyword>
<gene>
    <name evidence="5" type="ORF">ATTO_03490</name>
</gene>
<protein>
    <submittedName>
        <fullName evidence="5">Type I restriction endonuclease MjaXP subunit S</fullName>
    </submittedName>
</protein>
<evidence type="ECO:0000313" key="5">
    <source>
        <dbReference type="EMBL" id="BDC90477.1"/>
    </source>
</evidence>
<feature type="domain" description="Type I restriction modification DNA specificity" evidence="4">
    <location>
        <begin position="195"/>
        <end position="355"/>
    </location>
</feature>
<dbReference type="CDD" id="cd17249">
    <property type="entry name" value="RMtype1_S_EcoR124I-TRD2-CR2_like"/>
    <property type="match status" value="1"/>
</dbReference>
<dbReference type="REBASE" id="561563">
    <property type="entry name" value="S2.AbaTOC12ORF3460P"/>
</dbReference>
<evidence type="ECO:0000256" key="2">
    <source>
        <dbReference type="ARBA" id="ARBA00022747"/>
    </source>
</evidence>
<accession>A0AAU9CE65</accession>
<feature type="domain" description="Type I restriction modification DNA specificity" evidence="4">
    <location>
        <begin position="1"/>
        <end position="165"/>
    </location>
</feature>
<organism evidence="5 6">
    <name type="scientific">Leptogranulimonas caecicola</name>
    <dbReference type="NCBI Taxonomy" id="2894156"/>
    <lineage>
        <taxon>Bacteria</taxon>
        <taxon>Bacillati</taxon>
        <taxon>Actinomycetota</taxon>
        <taxon>Coriobacteriia</taxon>
        <taxon>Coriobacteriales</taxon>
        <taxon>Kribbibacteriaceae</taxon>
        <taxon>Leptogranulimonas</taxon>
    </lineage>
</organism>
<reference evidence="5" key="1">
    <citation type="submission" date="2021-11" db="EMBL/GenBank/DDBJ databases">
        <title>Complete genome sequence of Atopobiaceae bacterium TOC12.</title>
        <authorList>
            <person name="Morinaga K."/>
            <person name="Kusada H."/>
            <person name="Tamaki H."/>
        </authorList>
    </citation>
    <scope>NUCLEOTIDE SEQUENCE</scope>
    <source>
        <strain evidence="5">TOC12</strain>
    </source>
</reference>
<dbReference type="GO" id="GO:0003677">
    <property type="term" value="F:DNA binding"/>
    <property type="evidence" value="ECO:0007669"/>
    <property type="project" value="UniProtKB-KW"/>
</dbReference>
<dbReference type="CDD" id="cd17273">
    <property type="entry name" value="RMtype1_S_EcoJA69PI-TRD1-CR1_like"/>
    <property type="match status" value="1"/>
</dbReference>
<dbReference type="InterPro" id="IPR000055">
    <property type="entry name" value="Restrct_endonuc_typeI_TRD"/>
</dbReference>
<evidence type="ECO:0000256" key="1">
    <source>
        <dbReference type="ARBA" id="ARBA00010923"/>
    </source>
</evidence>
<dbReference type="InterPro" id="IPR052021">
    <property type="entry name" value="Type-I_RS_S_subunit"/>
</dbReference>
<dbReference type="KEGG" id="lcal:ATTO_03490"/>
<proteinExistence type="inferred from homology"/>
<keyword evidence="5" id="KW-0255">Endonuclease</keyword>
<dbReference type="PANTHER" id="PTHR30408">
    <property type="entry name" value="TYPE-1 RESTRICTION ENZYME ECOKI SPECIFICITY PROTEIN"/>
    <property type="match status" value="1"/>
</dbReference>
<dbReference type="GO" id="GO:0004519">
    <property type="term" value="F:endonuclease activity"/>
    <property type="evidence" value="ECO:0007669"/>
    <property type="project" value="UniProtKB-KW"/>
</dbReference>
<keyword evidence="6" id="KW-1185">Reference proteome</keyword>
<evidence type="ECO:0000256" key="3">
    <source>
        <dbReference type="ARBA" id="ARBA00023125"/>
    </source>
</evidence>
<evidence type="ECO:0000313" key="6">
    <source>
        <dbReference type="Proteomes" id="UP001431186"/>
    </source>
</evidence>
<dbReference type="Proteomes" id="UP001431186">
    <property type="component" value="Chromosome"/>
</dbReference>
<sequence>MRLGDVCKVVSGATPKSKNPDYWGGNIKWVTPAELDDGSHYIADTAKHITEAGFSSANLHMLPAGTVLLTTRAPIGKVAITQAEMCCNQGFKNLICSDVINNEFLYRVLRFHSSALQAMGHGATFKELSKKNIESFELQIPSLVAQKNVVAALEAVERLILLVSKQLSLLDNLVKSRFVEMFGDLCEGETIYPPRSIEDLCSDFLGGGTPSMKHPEYFGGEIPFIKSGDVKNRIVCEGDLSITKEGLLNSSAKLIPTGAVIVVIRSGILKHTLPVALVGCEVAINQDIKALIPASGVNSLYLQWALLVSEPLILSRVRATTADNIETKQLRKYMIPLPPLALQEEFADFVAAVDKSRFVAEYNRKV</sequence>